<keyword evidence="2" id="KW-1185">Reference proteome</keyword>
<sequence>MQTFTDQFAVLNQRFGHRIQFVLMALEDSGGQRLRVQETLLDTLSLGGC</sequence>
<dbReference type="AlphaFoldDB" id="A0A7W6KKP4"/>
<comment type="caution">
    <text evidence="1">The sequence shown here is derived from an EMBL/GenBank/DDBJ whole genome shotgun (WGS) entry which is preliminary data.</text>
</comment>
<proteinExistence type="predicted"/>
<organism evidence="1 2">
    <name type="scientific">Martelella radicis</name>
    <dbReference type="NCBI Taxonomy" id="1397476"/>
    <lineage>
        <taxon>Bacteria</taxon>
        <taxon>Pseudomonadati</taxon>
        <taxon>Pseudomonadota</taxon>
        <taxon>Alphaproteobacteria</taxon>
        <taxon>Hyphomicrobiales</taxon>
        <taxon>Aurantimonadaceae</taxon>
        <taxon>Martelella</taxon>
    </lineage>
</organism>
<dbReference type="Proteomes" id="UP000530571">
    <property type="component" value="Unassembled WGS sequence"/>
</dbReference>
<accession>A0A7W6KKP4</accession>
<reference evidence="1 2" key="1">
    <citation type="submission" date="2020-08" db="EMBL/GenBank/DDBJ databases">
        <title>Genomic Encyclopedia of Type Strains, Phase IV (KMG-IV): sequencing the most valuable type-strain genomes for metagenomic binning, comparative biology and taxonomic classification.</title>
        <authorList>
            <person name="Goeker M."/>
        </authorList>
    </citation>
    <scope>NUCLEOTIDE SEQUENCE [LARGE SCALE GENOMIC DNA]</scope>
    <source>
        <strain evidence="1 2">DSM 28101</strain>
    </source>
</reference>
<protein>
    <submittedName>
        <fullName evidence="1">Uncharacterized protein</fullName>
    </submittedName>
</protein>
<gene>
    <name evidence="1" type="ORF">GGR30_002951</name>
</gene>
<evidence type="ECO:0000313" key="2">
    <source>
        <dbReference type="Proteomes" id="UP000530571"/>
    </source>
</evidence>
<dbReference type="EMBL" id="JACIDZ010000009">
    <property type="protein sequence ID" value="MBB4123016.1"/>
    <property type="molecule type" value="Genomic_DNA"/>
</dbReference>
<name>A0A7W6KKP4_9HYPH</name>
<evidence type="ECO:0000313" key="1">
    <source>
        <dbReference type="EMBL" id="MBB4123016.1"/>
    </source>
</evidence>